<comment type="caution">
    <text evidence="1">The sequence shown here is derived from an EMBL/GenBank/DDBJ whole genome shotgun (WGS) entry which is preliminary data.</text>
</comment>
<sequence length="180" mass="20169">MQYDESWLQSLLYRFPHSLPVAELEPGIGVLIPVGREIPTPVGPIDNLFITQEGNIVLVECKLWRNPEARRKVISQIIDYAQSISQWRYEDLDAAIRKGIDDNGKPCGKSLLEVVGEVLGSIDEIDEAAFVDAVQKNLRMGRVLLLVVGDGNHLFGNHTEADLIVMSPHKLDRQCRLSEI</sequence>
<dbReference type="EMBL" id="JBEFLD010000009">
    <property type="protein sequence ID" value="MEQ6292181.1"/>
    <property type="molecule type" value="Genomic_DNA"/>
</dbReference>
<evidence type="ECO:0000313" key="1">
    <source>
        <dbReference type="EMBL" id="MEQ6292181.1"/>
    </source>
</evidence>
<dbReference type="Gene3D" id="3.40.1350.10">
    <property type="match status" value="1"/>
</dbReference>
<accession>A0ABV1M7Z8</accession>
<proteinExistence type="predicted"/>
<organism evidence="1 2">
    <name type="scientific">Vogesella oryzagri</name>
    <dbReference type="NCBI Taxonomy" id="3160864"/>
    <lineage>
        <taxon>Bacteria</taxon>
        <taxon>Pseudomonadati</taxon>
        <taxon>Pseudomonadota</taxon>
        <taxon>Betaproteobacteria</taxon>
        <taxon>Neisseriales</taxon>
        <taxon>Chromobacteriaceae</taxon>
        <taxon>Vogesella</taxon>
    </lineage>
</organism>
<protein>
    <recommendedName>
        <fullName evidence="3">DUF91 domain-containing protein</fullName>
    </recommendedName>
</protein>
<dbReference type="InterPro" id="IPR011856">
    <property type="entry name" value="tRNA_endonuc-like_dom_sf"/>
</dbReference>
<dbReference type="Proteomes" id="UP001433638">
    <property type="component" value="Unassembled WGS sequence"/>
</dbReference>
<reference evidence="1" key="1">
    <citation type="submission" date="2024-06" db="EMBL/GenBank/DDBJ databases">
        <title>Genome sequence of Vogesella sp. MAHUQ-64.</title>
        <authorList>
            <person name="Huq M.A."/>
        </authorList>
    </citation>
    <scope>NUCLEOTIDE SEQUENCE</scope>
    <source>
        <strain evidence="1">MAHUQ-64</strain>
    </source>
</reference>
<name>A0ABV1M7Z8_9NEIS</name>
<evidence type="ECO:0000313" key="2">
    <source>
        <dbReference type="Proteomes" id="UP001433638"/>
    </source>
</evidence>
<keyword evidence="2" id="KW-1185">Reference proteome</keyword>
<gene>
    <name evidence="1" type="ORF">ABNW52_16320</name>
</gene>
<evidence type="ECO:0008006" key="3">
    <source>
        <dbReference type="Google" id="ProtNLM"/>
    </source>
</evidence>